<dbReference type="EMBL" id="MN740022">
    <property type="protein sequence ID" value="QHT84667.1"/>
    <property type="molecule type" value="Genomic_DNA"/>
</dbReference>
<organism evidence="1">
    <name type="scientific">viral metagenome</name>
    <dbReference type="NCBI Taxonomy" id="1070528"/>
    <lineage>
        <taxon>unclassified sequences</taxon>
        <taxon>metagenomes</taxon>
        <taxon>organismal metagenomes</taxon>
    </lineage>
</organism>
<reference evidence="1" key="1">
    <citation type="journal article" date="2020" name="Nature">
        <title>Giant virus diversity and host interactions through global metagenomics.</title>
        <authorList>
            <person name="Schulz F."/>
            <person name="Roux S."/>
            <person name="Paez-Espino D."/>
            <person name="Jungbluth S."/>
            <person name="Walsh D.A."/>
            <person name="Denef V.J."/>
            <person name="McMahon K.D."/>
            <person name="Konstantinidis K.T."/>
            <person name="Eloe-Fadrosh E.A."/>
            <person name="Kyrpides N.C."/>
            <person name="Woyke T."/>
        </authorList>
    </citation>
    <scope>NUCLEOTIDE SEQUENCE</scope>
    <source>
        <strain evidence="1">GVMAG-M-3300023184-177</strain>
    </source>
</reference>
<protein>
    <submittedName>
        <fullName evidence="1">Uncharacterized protein</fullName>
    </submittedName>
</protein>
<proteinExistence type="predicted"/>
<dbReference type="AlphaFoldDB" id="A0A6C0HWS1"/>
<accession>A0A6C0HWS1</accession>
<sequence>MTTETLIYKYPKLKKLFETQCKKAPIIFSKYKKNMFEYQVIAPYLNPHINITKTYFLGYKYNDYLYYVSMNSSNEAVELLMKNIDKINLDGLVQNTNLRIGPLLEHSFTKFNRFHWEWMNMYSSNPVVIAFLETHPDEIQWNKFSQNTCSDAIKILEKNQDKINWLMLSSNPSAMQLINNNLDKVNWTSVCLNTNPEVISILEQNLDKIDFSYLSSNPNAIHILEQNLDKICIWKLSENTNAMDILMKHPELIDDTRIMTNPSALSYLEPLVVNNNHHNVYYIATYNPNAFQFIEKMLERKIISNNNILDIHNKLIVNDSLESLFDLDYQAMSKARTKLLEYELMAKALHPSRVSKWVDYHYDNGGTVANFEYF</sequence>
<name>A0A6C0HWS1_9ZZZZ</name>
<evidence type="ECO:0000313" key="1">
    <source>
        <dbReference type="EMBL" id="QHT84667.1"/>
    </source>
</evidence>